<dbReference type="InterPro" id="IPR041491">
    <property type="entry name" value="TRPM_SLOG"/>
</dbReference>
<keyword evidence="7" id="KW-0407">Ion channel</keyword>
<dbReference type="Pfam" id="PF18139">
    <property type="entry name" value="LSDAT_euk"/>
    <property type="match status" value="2"/>
</dbReference>
<proteinExistence type="predicted"/>
<protein>
    <submittedName>
        <fullName evidence="11">Uncharacterized protein</fullName>
    </submittedName>
</protein>
<reference evidence="11" key="1">
    <citation type="submission" date="2021-02" db="EMBL/GenBank/DDBJ databases">
        <authorList>
            <person name="Nowell W R."/>
        </authorList>
    </citation>
    <scope>NUCLEOTIDE SEQUENCE</scope>
</reference>
<name>A0A814FSJ3_9BILA</name>
<evidence type="ECO:0000256" key="8">
    <source>
        <dbReference type="SAM" id="Phobius"/>
    </source>
</evidence>
<dbReference type="AlphaFoldDB" id="A0A814FSJ3"/>
<evidence type="ECO:0000313" key="11">
    <source>
        <dbReference type="EMBL" id="CAF0984406.1"/>
    </source>
</evidence>
<feature type="transmembrane region" description="Helical" evidence="8">
    <location>
        <begin position="1093"/>
        <end position="1119"/>
    </location>
</feature>
<dbReference type="InterPro" id="IPR036770">
    <property type="entry name" value="Ankyrin_rpt-contain_sf"/>
</dbReference>
<feature type="domain" description="TRPM SLOG" evidence="9">
    <location>
        <begin position="478"/>
        <end position="647"/>
    </location>
</feature>
<feature type="domain" description="TRPM SLOG" evidence="9">
    <location>
        <begin position="13"/>
        <end position="174"/>
    </location>
</feature>
<feature type="domain" description="TRPM-like" evidence="10">
    <location>
        <begin position="783"/>
        <end position="1018"/>
    </location>
</feature>
<dbReference type="Proteomes" id="UP000663845">
    <property type="component" value="Unassembled WGS sequence"/>
</dbReference>
<evidence type="ECO:0000259" key="10">
    <source>
        <dbReference type="Pfam" id="PF25508"/>
    </source>
</evidence>
<evidence type="ECO:0000256" key="5">
    <source>
        <dbReference type="ARBA" id="ARBA00023065"/>
    </source>
</evidence>
<evidence type="ECO:0000256" key="4">
    <source>
        <dbReference type="ARBA" id="ARBA00022989"/>
    </source>
</evidence>
<evidence type="ECO:0000256" key="3">
    <source>
        <dbReference type="ARBA" id="ARBA00022692"/>
    </source>
</evidence>
<keyword evidence="6 8" id="KW-0472">Membrane</keyword>
<dbReference type="GO" id="GO:0005261">
    <property type="term" value="F:monoatomic cation channel activity"/>
    <property type="evidence" value="ECO:0007669"/>
    <property type="project" value="TreeGrafter"/>
</dbReference>
<dbReference type="InterPro" id="IPR057366">
    <property type="entry name" value="TRPM-like"/>
</dbReference>
<gene>
    <name evidence="11" type="ORF">JYZ213_LOCUS15105</name>
</gene>
<keyword evidence="2" id="KW-0813">Transport</keyword>
<dbReference type="InterPro" id="IPR002110">
    <property type="entry name" value="Ankyrin_rpt"/>
</dbReference>
<evidence type="ECO:0000313" key="12">
    <source>
        <dbReference type="Proteomes" id="UP000663845"/>
    </source>
</evidence>
<dbReference type="SUPFAM" id="SSF48403">
    <property type="entry name" value="Ankyrin repeat"/>
    <property type="match status" value="1"/>
</dbReference>
<dbReference type="EMBL" id="CAJNOG010000129">
    <property type="protein sequence ID" value="CAF0984406.1"/>
    <property type="molecule type" value="Genomic_DNA"/>
</dbReference>
<organism evidence="11 12">
    <name type="scientific">Adineta steineri</name>
    <dbReference type="NCBI Taxonomy" id="433720"/>
    <lineage>
        <taxon>Eukaryota</taxon>
        <taxon>Metazoa</taxon>
        <taxon>Spiralia</taxon>
        <taxon>Gnathifera</taxon>
        <taxon>Rotifera</taxon>
        <taxon>Eurotatoria</taxon>
        <taxon>Bdelloidea</taxon>
        <taxon>Adinetida</taxon>
        <taxon>Adinetidae</taxon>
        <taxon>Adineta</taxon>
    </lineage>
</organism>
<evidence type="ECO:0000256" key="7">
    <source>
        <dbReference type="ARBA" id="ARBA00023303"/>
    </source>
</evidence>
<keyword evidence="4 8" id="KW-1133">Transmembrane helix</keyword>
<dbReference type="PANTHER" id="PTHR13800">
    <property type="entry name" value="TRANSIENT RECEPTOR POTENTIAL CATION CHANNEL, SUBFAMILY M, MEMBER 6"/>
    <property type="match status" value="1"/>
</dbReference>
<evidence type="ECO:0000259" key="9">
    <source>
        <dbReference type="Pfam" id="PF18139"/>
    </source>
</evidence>
<dbReference type="GO" id="GO:0005886">
    <property type="term" value="C:plasma membrane"/>
    <property type="evidence" value="ECO:0007669"/>
    <property type="project" value="TreeGrafter"/>
</dbReference>
<keyword evidence="5" id="KW-0406">Ion transport</keyword>
<dbReference type="SMART" id="SM00248">
    <property type="entry name" value="ANK"/>
    <property type="match status" value="2"/>
</dbReference>
<dbReference type="Pfam" id="PF25508">
    <property type="entry name" value="TRPM2"/>
    <property type="match status" value="1"/>
</dbReference>
<accession>A0A814FSJ3</accession>
<keyword evidence="3 8" id="KW-0812">Transmembrane</keyword>
<evidence type="ECO:0000256" key="6">
    <source>
        <dbReference type="ARBA" id="ARBA00023136"/>
    </source>
</evidence>
<evidence type="ECO:0000256" key="1">
    <source>
        <dbReference type="ARBA" id="ARBA00004141"/>
    </source>
</evidence>
<dbReference type="InterPro" id="IPR050927">
    <property type="entry name" value="TRPM"/>
</dbReference>
<evidence type="ECO:0000256" key="2">
    <source>
        <dbReference type="ARBA" id="ARBA00022448"/>
    </source>
</evidence>
<comment type="subcellular location">
    <subcellularLocation>
        <location evidence="1">Membrane</location>
        <topology evidence="1">Multi-pass membrane protein</topology>
    </subcellularLocation>
</comment>
<dbReference type="PANTHER" id="PTHR13800:SF12">
    <property type="entry name" value="TRANSIENT RECEPTOR POTENTIAL CATION CHANNEL SUBFAMILY M MEMBER-LIKE 2"/>
    <property type="match status" value="1"/>
</dbReference>
<sequence length="1186" mass="135452">MIELVGTTLQTDAMDSDVPCIGFCNWKRISATSHGKPGNRQTLTQYNQMDITPIDDCELESNHTHFVLFDDEIDNVENIQSKRGEIERQLSKTLLENKTVNNENHSKSVFRNTVPIVTLLLGGNITTLVVICEGLKNETSVVAVLGTGHLADIVATLCYDLRSYHELTHKQFNDYPNLKQKLEEKKEKDVQECKLRLKELGRLEGKNTDQIDGKINECVKILEEMNTLIAVYDGVKCVDNLEDVIADAMWNEISYHRKNKETVKDGYDPRAEELKWCLIWNKDARGELEIWINSGDENLALAETKRRWVSKLGQSALFEALCRNKVSFVNLLMDNGASIEAFEINDLRIICKKAMNQTVATLLAATIYFTAAENANENKRSLINIGKQFDGHSKNLIDECFVQDKSLAISVLECKAPALYDCTPLDVARRTDCRVTSWSLLTTSNQVNWTYAGDGSLYNVTVMNGGSDLWTWQLLRDVSNWVGTTLQTDAMDSDVPCIGFCNWKRISASSHGKLGNRQTVPQYNQMDITPIDDCELESNHTHFVLFDDEIDNVENIQLKRGEIERQLSKTLLENKTVNNENHSKSVFRNTIPIVTLLLGGNITTLVVICEGLQNEIPVVAVLGTGHLADIVAALCYDLRSYHELTHKQFNDYPDLKKKLEEKKEKDIQECKLRLKELGRLEGKNTDQIDDKINKCVKILEEMNTLIAVYDGVKCVDNLEDVIADAMWNEISYHRKNKETVKDGYDPRAEELKWCLIWNKEARGELEIWINSGDENLALAETKRRWVSKLGQSALFEALCRNKVSFVNLLMDNGASIEAFEINDLQIICKKAMNDDALPLDWPPRHLHASNDPKKLLENMHNSYLIQYLGYYVKKEHKTRKKPTIEELVLWNHNPKHDWKYSIGTLFDENKTETLYLWFLFMNRPDMAKCLCSTISNQTVAILLAATIYFKASENDNENRRTLINIGKQFDGHSKNLIDECFVQDKSLAISVLECKAPALYHCTPLDVARRTDCRGFLASDTVQAHLDQKCNQVNWTYAGDGSLYNVTVMNGGSDLWTWQLLRDVSNWGIWKVFGQTDEPYNGVVSGNDVYGTFVYLLAIAFVLISNILLVNVLIAMFNVTIQRILDRSRIIWRHQRFLLIYEYSERPVLPAPLNVCYYPVKFIIYLWRLCCCERPCVSSRVTQSTD</sequence>
<comment type="caution">
    <text evidence="11">The sequence shown here is derived from an EMBL/GenBank/DDBJ whole genome shotgun (WGS) entry which is preliminary data.</text>
</comment>
<dbReference type="GO" id="GO:0030001">
    <property type="term" value="P:metal ion transport"/>
    <property type="evidence" value="ECO:0007669"/>
    <property type="project" value="TreeGrafter"/>
</dbReference>